<evidence type="ECO:0000313" key="2">
    <source>
        <dbReference type="EnsemblMetazoa" id="XP_019769735.1"/>
    </source>
</evidence>
<dbReference type="Proteomes" id="UP000019118">
    <property type="component" value="Unassembled WGS sequence"/>
</dbReference>
<sequence length="155" mass="17804">MIDWVSIVRHSRRRFSNYMTSVPRKVRKRRQKNANPVSINSGLYTYNSTSSSRGIEQHRPKSSCWNADKLKKKSRYNEDDVPPPASPPVQSKIINTTVLVDNHSRHGSLETVTTGRRKSFSEKSITSESAKQTYRGNDSWQGNDTDQETYKLTLK</sequence>
<keyword evidence="3" id="KW-1185">Reference proteome</keyword>
<feature type="region of interest" description="Disordered" evidence="1">
    <location>
        <begin position="29"/>
        <end position="68"/>
    </location>
</feature>
<feature type="region of interest" description="Disordered" evidence="1">
    <location>
        <begin position="99"/>
        <end position="155"/>
    </location>
</feature>
<feature type="compositionally biased region" description="Polar residues" evidence="1">
    <location>
        <begin position="33"/>
        <end position="54"/>
    </location>
</feature>
<evidence type="ECO:0000313" key="3">
    <source>
        <dbReference type="Proteomes" id="UP000019118"/>
    </source>
</evidence>
<protein>
    <submittedName>
        <fullName evidence="2">Uncharacterized protein</fullName>
    </submittedName>
</protein>
<organism evidence="2 3">
    <name type="scientific">Dendroctonus ponderosae</name>
    <name type="common">Mountain pine beetle</name>
    <dbReference type="NCBI Taxonomy" id="77166"/>
    <lineage>
        <taxon>Eukaryota</taxon>
        <taxon>Metazoa</taxon>
        <taxon>Ecdysozoa</taxon>
        <taxon>Arthropoda</taxon>
        <taxon>Hexapoda</taxon>
        <taxon>Insecta</taxon>
        <taxon>Pterygota</taxon>
        <taxon>Neoptera</taxon>
        <taxon>Endopterygota</taxon>
        <taxon>Coleoptera</taxon>
        <taxon>Polyphaga</taxon>
        <taxon>Cucujiformia</taxon>
        <taxon>Curculionidae</taxon>
        <taxon>Scolytinae</taxon>
        <taxon>Dendroctonus</taxon>
    </lineage>
</organism>
<proteinExistence type="predicted"/>
<feature type="compositionally biased region" description="Polar residues" evidence="1">
    <location>
        <begin position="122"/>
        <end position="144"/>
    </location>
</feature>
<dbReference type="EnsemblMetazoa" id="XM_019914176.1">
    <property type="protein sequence ID" value="XP_019769735.1"/>
    <property type="gene ID" value="LOC109544135"/>
</dbReference>
<dbReference type="AlphaFoldDB" id="A0AAR5Q964"/>
<accession>A0AAR5Q964</accession>
<reference evidence="3" key="1">
    <citation type="journal article" date="2013" name="Genome Biol.">
        <title>Draft genome of the mountain pine beetle, Dendroctonus ponderosae Hopkins, a major forest pest.</title>
        <authorList>
            <person name="Keeling C.I."/>
            <person name="Yuen M.M."/>
            <person name="Liao N.Y."/>
            <person name="Docking T.R."/>
            <person name="Chan S.K."/>
            <person name="Taylor G.A."/>
            <person name="Palmquist D.L."/>
            <person name="Jackman S.D."/>
            <person name="Nguyen A."/>
            <person name="Li M."/>
            <person name="Henderson H."/>
            <person name="Janes J.K."/>
            <person name="Zhao Y."/>
            <person name="Pandoh P."/>
            <person name="Moore R."/>
            <person name="Sperling F.A."/>
            <person name="Huber D.P."/>
            <person name="Birol I."/>
            <person name="Jones S.J."/>
            <person name="Bohlmann J."/>
        </authorList>
    </citation>
    <scope>NUCLEOTIDE SEQUENCE</scope>
</reference>
<reference evidence="2" key="2">
    <citation type="submission" date="2024-08" db="UniProtKB">
        <authorList>
            <consortium name="EnsemblMetazoa"/>
        </authorList>
    </citation>
    <scope>IDENTIFICATION</scope>
</reference>
<name>A0AAR5Q964_DENPD</name>
<evidence type="ECO:0000256" key="1">
    <source>
        <dbReference type="SAM" id="MobiDB-lite"/>
    </source>
</evidence>